<keyword evidence="1" id="KW-0812">Transmembrane</keyword>
<dbReference type="EMBL" id="MOOE01000004">
    <property type="protein sequence ID" value="KAK1532461.1"/>
    <property type="molecule type" value="Genomic_DNA"/>
</dbReference>
<dbReference type="RefSeq" id="XP_060316583.1">
    <property type="nucleotide sequence ID" value="XM_060452625.1"/>
</dbReference>
<dbReference type="GeneID" id="85336172"/>
<accession>A0AAJ0E4G3</accession>
<name>A0AAJ0E4G3_9PEZI</name>
<evidence type="ECO:0000313" key="4">
    <source>
        <dbReference type="Proteomes" id="UP001240678"/>
    </source>
</evidence>
<organism evidence="3 4">
    <name type="scientific">Colletotrichum costaricense</name>
    <dbReference type="NCBI Taxonomy" id="1209916"/>
    <lineage>
        <taxon>Eukaryota</taxon>
        <taxon>Fungi</taxon>
        <taxon>Dikarya</taxon>
        <taxon>Ascomycota</taxon>
        <taxon>Pezizomycotina</taxon>
        <taxon>Sordariomycetes</taxon>
        <taxon>Hypocreomycetidae</taxon>
        <taxon>Glomerellales</taxon>
        <taxon>Glomerellaceae</taxon>
        <taxon>Colletotrichum</taxon>
        <taxon>Colletotrichum acutatum species complex</taxon>
    </lineage>
</organism>
<dbReference type="Proteomes" id="UP001240678">
    <property type="component" value="Unassembled WGS sequence"/>
</dbReference>
<dbReference type="InterPro" id="IPR056125">
    <property type="entry name" value="DUF7708"/>
</dbReference>
<evidence type="ECO:0000259" key="2">
    <source>
        <dbReference type="Pfam" id="PF24809"/>
    </source>
</evidence>
<protein>
    <recommendedName>
        <fullName evidence="2">DUF7708 domain-containing protein</fullName>
    </recommendedName>
</protein>
<comment type="caution">
    <text evidence="3">The sequence shown here is derived from an EMBL/GenBank/DDBJ whole genome shotgun (WGS) entry which is preliminary data.</text>
</comment>
<keyword evidence="4" id="KW-1185">Reference proteome</keyword>
<sequence length="103" mass="11605">MDTLAQHHPEWVSLAWGTMKLLLMIPIEYQKVKEGIVTNLGRIGSKLELVSLLLSFYPVERMTNAAAAIYASIADFLAFCLRYLRSNCLGTKTSDKSVMYSRC</sequence>
<proteinExistence type="predicted"/>
<gene>
    <name evidence="3" type="ORF">CCOS01_04444</name>
</gene>
<evidence type="ECO:0000256" key="1">
    <source>
        <dbReference type="SAM" id="Phobius"/>
    </source>
</evidence>
<feature type="transmembrane region" description="Helical" evidence="1">
    <location>
        <begin position="65"/>
        <end position="84"/>
    </location>
</feature>
<keyword evidence="1" id="KW-0472">Membrane</keyword>
<reference evidence="3 4" key="1">
    <citation type="submission" date="2016-10" db="EMBL/GenBank/DDBJ databases">
        <title>The genome sequence of Colletotrichum fioriniae PJ7.</title>
        <authorList>
            <person name="Baroncelli R."/>
        </authorList>
    </citation>
    <scope>NUCLEOTIDE SEQUENCE [LARGE SCALE GENOMIC DNA]</scope>
    <source>
        <strain evidence="3 4">IMI 309622</strain>
    </source>
</reference>
<dbReference type="AlphaFoldDB" id="A0AAJ0E4G3"/>
<evidence type="ECO:0000313" key="3">
    <source>
        <dbReference type="EMBL" id="KAK1532461.1"/>
    </source>
</evidence>
<dbReference type="Pfam" id="PF24809">
    <property type="entry name" value="DUF7708"/>
    <property type="match status" value="1"/>
</dbReference>
<feature type="domain" description="DUF7708" evidence="2">
    <location>
        <begin position="1"/>
        <end position="88"/>
    </location>
</feature>
<keyword evidence="1" id="KW-1133">Transmembrane helix</keyword>